<keyword evidence="1" id="KW-0175">Coiled coil</keyword>
<gene>
    <name evidence="2" type="ORF">LSAT_V11C900478850</name>
</gene>
<feature type="coiled-coil region" evidence="1">
    <location>
        <begin position="90"/>
        <end position="117"/>
    </location>
</feature>
<evidence type="ECO:0000256" key="1">
    <source>
        <dbReference type="SAM" id="Coils"/>
    </source>
</evidence>
<name>A0A9R1UGT8_LACSA</name>
<sequence length="126" mass="14700">MRKAPSVYDVFMFTHTKDHDKKTFLDDKAKKVHVNLEPFGEEVDENKLFYIVVGGHDHKGRIYGLGSYGRSIFPRNYSNACTTPDTNYEKHHIETKIQKLKEAIEQQRIDLDEVINTVNDTRNMIN</sequence>
<organism evidence="2 3">
    <name type="scientific">Lactuca sativa</name>
    <name type="common">Garden lettuce</name>
    <dbReference type="NCBI Taxonomy" id="4236"/>
    <lineage>
        <taxon>Eukaryota</taxon>
        <taxon>Viridiplantae</taxon>
        <taxon>Streptophyta</taxon>
        <taxon>Embryophyta</taxon>
        <taxon>Tracheophyta</taxon>
        <taxon>Spermatophyta</taxon>
        <taxon>Magnoliopsida</taxon>
        <taxon>eudicotyledons</taxon>
        <taxon>Gunneridae</taxon>
        <taxon>Pentapetalae</taxon>
        <taxon>asterids</taxon>
        <taxon>campanulids</taxon>
        <taxon>Asterales</taxon>
        <taxon>Asteraceae</taxon>
        <taxon>Cichorioideae</taxon>
        <taxon>Cichorieae</taxon>
        <taxon>Lactucinae</taxon>
        <taxon>Lactuca</taxon>
    </lineage>
</organism>
<comment type="caution">
    <text evidence="2">The sequence shown here is derived from an EMBL/GenBank/DDBJ whole genome shotgun (WGS) entry which is preliminary data.</text>
</comment>
<evidence type="ECO:0000313" key="2">
    <source>
        <dbReference type="EMBL" id="KAJ0186713.1"/>
    </source>
</evidence>
<protein>
    <submittedName>
        <fullName evidence="2">Uncharacterized protein</fullName>
    </submittedName>
</protein>
<proteinExistence type="predicted"/>
<evidence type="ECO:0000313" key="3">
    <source>
        <dbReference type="Proteomes" id="UP000235145"/>
    </source>
</evidence>
<dbReference type="Proteomes" id="UP000235145">
    <property type="component" value="Unassembled WGS sequence"/>
</dbReference>
<keyword evidence="3" id="KW-1185">Reference proteome</keyword>
<accession>A0A9R1UGT8</accession>
<dbReference type="AlphaFoldDB" id="A0A9R1UGT8"/>
<reference evidence="2 3" key="1">
    <citation type="journal article" date="2017" name="Nat. Commun.">
        <title>Genome assembly with in vitro proximity ligation data and whole-genome triplication in lettuce.</title>
        <authorList>
            <person name="Reyes-Chin-Wo S."/>
            <person name="Wang Z."/>
            <person name="Yang X."/>
            <person name="Kozik A."/>
            <person name="Arikit S."/>
            <person name="Song C."/>
            <person name="Xia L."/>
            <person name="Froenicke L."/>
            <person name="Lavelle D.O."/>
            <person name="Truco M.J."/>
            <person name="Xia R."/>
            <person name="Zhu S."/>
            <person name="Xu C."/>
            <person name="Xu H."/>
            <person name="Xu X."/>
            <person name="Cox K."/>
            <person name="Korf I."/>
            <person name="Meyers B.C."/>
            <person name="Michelmore R.W."/>
        </authorList>
    </citation>
    <scope>NUCLEOTIDE SEQUENCE [LARGE SCALE GENOMIC DNA]</scope>
    <source>
        <strain evidence="3">cv. Salinas</strain>
        <tissue evidence="2">Seedlings</tissue>
    </source>
</reference>
<dbReference type="EMBL" id="NBSK02000009">
    <property type="protein sequence ID" value="KAJ0186713.1"/>
    <property type="molecule type" value="Genomic_DNA"/>
</dbReference>